<dbReference type="PANTHER" id="PTHR33337:SF40">
    <property type="entry name" value="CENP-V_GFA DOMAIN-CONTAINING PROTEIN-RELATED"/>
    <property type="match status" value="1"/>
</dbReference>
<dbReference type="KEGG" id="tmn:UCRPA7_7440"/>
<dbReference type="GO" id="GO:0046872">
    <property type="term" value="F:metal ion binding"/>
    <property type="evidence" value="ECO:0007669"/>
    <property type="project" value="UniProtKB-KW"/>
</dbReference>
<gene>
    <name evidence="6" type="ORF">UCRPA7_7440</name>
</gene>
<comment type="similarity">
    <text evidence="1">Belongs to the Gfa family.</text>
</comment>
<protein>
    <submittedName>
        <fullName evidence="6">Putative duf636 domain protein</fullName>
    </submittedName>
</protein>
<dbReference type="eggNOG" id="ENOG502S13F">
    <property type="taxonomic scope" value="Eukaryota"/>
</dbReference>
<keyword evidence="4" id="KW-0456">Lyase</keyword>
<evidence type="ECO:0000259" key="5">
    <source>
        <dbReference type="Pfam" id="PF04828"/>
    </source>
</evidence>
<reference evidence="7" key="1">
    <citation type="journal article" date="2013" name="Genome Announc.">
        <title>Draft genome sequence of the ascomycete Phaeoacremonium aleophilum strain UCR-PA7, a causal agent of the esca disease complex in grapevines.</title>
        <authorList>
            <person name="Blanco-Ulate B."/>
            <person name="Rolshausen P."/>
            <person name="Cantu D."/>
        </authorList>
    </citation>
    <scope>NUCLEOTIDE SEQUENCE [LARGE SCALE GENOMIC DNA]</scope>
    <source>
        <strain evidence="7">UCR-PA7</strain>
    </source>
</reference>
<dbReference type="Pfam" id="PF04828">
    <property type="entry name" value="GFA"/>
    <property type="match status" value="1"/>
</dbReference>
<organism evidence="6 7">
    <name type="scientific">Phaeoacremonium minimum (strain UCR-PA7)</name>
    <name type="common">Esca disease fungus</name>
    <name type="synonym">Togninia minima</name>
    <dbReference type="NCBI Taxonomy" id="1286976"/>
    <lineage>
        <taxon>Eukaryota</taxon>
        <taxon>Fungi</taxon>
        <taxon>Dikarya</taxon>
        <taxon>Ascomycota</taxon>
        <taxon>Pezizomycotina</taxon>
        <taxon>Sordariomycetes</taxon>
        <taxon>Sordariomycetidae</taxon>
        <taxon>Togniniales</taxon>
        <taxon>Togniniaceae</taxon>
        <taxon>Phaeoacremonium</taxon>
    </lineage>
</organism>
<dbReference type="SUPFAM" id="SSF51316">
    <property type="entry name" value="Mss4-like"/>
    <property type="match status" value="1"/>
</dbReference>
<dbReference type="AlphaFoldDB" id="R8BCL8"/>
<dbReference type="InterPro" id="IPR011057">
    <property type="entry name" value="Mss4-like_sf"/>
</dbReference>
<evidence type="ECO:0000256" key="1">
    <source>
        <dbReference type="ARBA" id="ARBA00005495"/>
    </source>
</evidence>
<keyword evidence="7" id="KW-1185">Reference proteome</keyword>
<keyword evidence="3" id="KW-0862">Zinc</keyword>
<dbReference type="Gene3D" id="2.170.150.70">
    <property type="match status" value="1"/>
</dbReference>
<evidence type="ECO:0000256" key="4">
    <source>
        <dbReference type="ARBA" id="ARBA00023239"/>
    </source>
</evidence>
<evidence type="ECO:0000313" key="7">
    <source>
        <dbReference type="Proteomes" id="UP000014074"/>
    </source>
</evidence>
<dbReference type="OrthoDB" id="5422068at2759"/>
<dbReference type="HOGENOM" id="CLU_038839_3_0_1"/>
<feature type="domain" description="CENP-V/GFA" evidence="5">
    <location>
        <begin position="80"/>
        <end position="179"/>
    </location>
</feature>
<evidence type="ECO:0000256" key="3">
    <source>
        <dbReference type="ARBA" id="ARBA00022833"/>
    </source>
</evidence>
<dbReference type="InterPro" id="IPR006913">
    <property type="entry name" value="CENP-V/GFA"/>
</dbReference>
<dbReference type="EMBL" id="KB933295">
    <property type="protein sequence ID" value="EON97048.1"/>
    <property type="molecule type" value="Genomic_DNA"/>
</dbReference>
<dbReference type="GO" id="GO:0016846">
    <property type="term" value="F:carbon-sulfur lyase activity"/>
    <property type="evidence" value="ECO:0007669"/>
    <property type="project" value="InterPro"/>
</dbReference>
<evidence type="ECO:0000256" key="2">
    <source>
        <dbReference type="ARBA" id="ARBA00022723"/>
    </source>
</evidence>
<accession>R8BCL8</accession>
<keyword evidence="2" id="KW-0479">Metal-binding</keyword>
<name>R8BCL8_PHAM7</name>
<proteinExistence type="inferred from homology"/>
<dbReference type="PANTHER" id="PTHR33337">
    <property type="entry name" value="GFA DOMAIN-CONTAINING PROTEIN"/>
    <property type="match status" value="1"/>
</dbReference>
<dbReference type="GeneID" id="19328200"/>
<dbReference type="Proteomes" id="UP000014074">
    <property type="component" value="Unassembled WGS sequence"/>
</dbReference>
<sequence length="228" mass="25344">MKSDPNPSEISTPAAGDDVLPAECHCGNVKFHLTRPNEASTHPRSQFPDLMIAYHEGSPITPNPDNVKWWLRAGSTKYLAGTCTCRSCRLISGFEVQTWTFVPRPNILFHVSSGHADAEGTVPLDFGTLPRGILQGYESSPGVLREFCPVCGATVFWHDKWRPDVIDVSVGLLRAESGARAEGWLDWWKGRVSFVEDAELDRKGWPARWAVDLAQGLEEGLKKEDKKE</sequence>
<dbReference type="RefSeq" id="XP_007918162.1">
    <property type="nucleotide sequence ID" value="XM_007919971.1"/>
</dbReference>
<evidence type="ECO:0000313" key="6">
    <source>
        <dbReference type="EMBL" id="EON97048.1"/>
    </source>
</evidence>